<sequence>MLCLDKGEEKETIYTKESRMTERSEKKERREGIRQYFTHIYIYVYKKIREENKGEEILNIIVCSVERSTLLRISIIVTTT</sequence>
<name>A0A0K2U435_LEPSM</name>
<reference evidence="1" key="1">
    <citation type="submission" date="2014-05" db="EMBL/GenBank/DDBJ databases">
        <authorList>
            <person name="Chronopoulou M."/>
        </authorList>
    </citation>
    <scope>NUCLEOTIDE SEQUENCE</scope>
    <source>
        <tissue evidence="1">Whole organism</tissue>
    </source>
</reference>
<accession>A0A0K2U435</accession>
<organism evidence="1">
    <name type="scientific">Lepeophtheirus salmonis</name>
    <name type="common">Salmon louse</name>
    <name type="synonym">Caligus salmonis</name>
    <dbReference type="NCBI Taxonomy" id="72036"/>
    <lineage>
        <taxon>Eukaryota</taxon>
        <taxon>Metazoa</taxon>
        <taxon>Ecdysozoa</taxon>
        <taxon>Arthropoda</taxon>
        <taxon>Crustacea</taxon>
        <taxon>Multicrustacea</taxon>
        <taxon>Hexanauplia</taxon>
        <taxon>Copepoda</taxon>
        <taxon>Siphonostomatoida</taxon>
        <taxon>Caligidae</taxon>
        <taxon>Lepeophtheirus</taxon>
    </lineage>
</organism>
<dbReference type="EMBL" id="HACA01015439">
    <property type="protein sequence ID" value="CDW32800.1"/>
    <property type="molecule type" value="Transcribed_RNA"/>
</dbReference>
<dbReference type="AlphaFoldDB" id="A0A0K2U435"/>
<protein>
    <submittedName>
        <fullName evidence="1">Uncharacterized protein</fullName>
    </submittedName>
</protein>
<evidence type="ECO:0000313" key="1">
    <source>
        <dbReference type="EMBL" id="CDW32800.1"/>
    </source>
</evidence>
<proteinExistence type="predicted"/>